<protein>
    <submittedName>
        <fullName evidence="2">P-loop NTPase fold protein</fullName>
    </submittedName>
</protein>
<feature type="domain" description="KAP NTPase" evidence="1">
    <location>
        <begin position="23"/>
        <end position="226"/>
    </location>
</feature>
<name>A0AAJ5W6K2_9SPHI</name>
<evidence type="ECO:0000313" key="3">
    <source>
        <dbReference type="Proteomes" id="UP001214530"/>
    </source>
</evidence>
<reference evidence="2" key="1">
    <citation type="submission" date="2023-03" db="EMBL/GenBank/DDBJ databases">
        <title>Andean soil-derived lignocellulolytic bacterial consortium as a source of novel taxa and putative plastic-active enzymes.</title>
        <authorList>
            <person name="Diaz-Garcia L."/>
            <person name="Chuvochina M."/>
            <person name="Feuerriegel G."/>
            <person name="Bunk B."/>
            <person name="Sproer C."/>
            <person name="Streit W.R."/>
            <person name="Rodriguez L.M."/>
            <person name="Overmann J."/>
            <person name="Jimenez D.J."/>
        </authorList>
    </citation>
    <scope>NUCLEOTIDE SEQUENCE</scope>
    <source>
        <strain evidence="2">MAG 3858</strain>
    </source>
</reference>
<dbReference type="InterPro" id="IPR011646">
    <property type="entry name" value="KAP_P-loop"/>
</dbReference>
<dbReference type="EMBL" id="CP119313">
    <property type="protein sequence ID" value="WEK17924.1"/>
    <property type="molecule type" value="Genomic_DNA"/>
</dbReference>
<proteinExistence type="predicted"/>
<dbReference type="SUPFAM" id="SSF52540">
    <property type="entry name" value="P-loop containing nucleoside triphosphate hydrolases"/>
    <property type="match status" value="1"/>
</dbReference>
<organism evidence="2 3">
    <name type="scientific">Candidatus Pedobacter colombiensis</name>
    <dbReference type="NCBI Taxonomy" id="3121371"/>
    <lineage>
        <taxon>Bacteria</taxon>
        <taxon>Pseudomonadati</taxon>
        <taxon>Bacteroidota</taxon>
        <taxon>Sphingobacteriia</taxon>
        <taxon>Sphingobacteriales</taxon>
        <taxon>Sphingobacteriaceae</taxon>
        <taxon>Pedobacter</taxon>
    </lineage>
</organism>
<evidence type="ECO:0000313" key="2">
    <source>
        <dbReference type="EMBL" id="WEK17924.1"/>
    </source>
</evidence>
<dbReference type="Pfam" id="PF07693">
    <property type="entry name" value="KAP_NTPase"/>
    <property type="match status" value="1"/>
</dbReference>
<evidence type="ECO:0000259" key="1">
    <source>
        <dbReference type="Pfam" id="PF07693"/>
    </source>
</evidence>
<accession>A0AAJ5W6K2</accession>
<dbReference type="AlphaFoldDB" id="A0AAJ5W6K2"/>
<dbReference type="Gene3D" id="3.40.50.300">
    <property type="entry name" value="P-loop containing nucleotide triphosphate hydrolases"/>
    <property type="match status" value="1"/>
</dbReference>
<sequence length="475" mass="54930">MNNLDLSLIKELTKSFTEHLEIENNQRIILSGKFGTGKSTFVNNFFSDSGKYNAVYLFPVNYSVGSNEDIFKYIKYDILLELFSKKYPIEVIPKLDIWGKLASFFHKNSTTMAASYIAAIPGVGKEITLASSVLAAWNEIVIQLDSLKSSKDNLPPSDLEAFEKFTETIINKEGSLYEFGIETMLIRNMLEKKQKDDKKENVLIIDDLDRIDPEHIFRIFNVFGTHFNDQKNYVGNKFGFDKVVMICDIDNVRSFFHHKYGHEGDFSGYIDKFYSHNIFSYLDFEAINYFSRKLLSSINVIDQNERKTNTLFNDGFVFEIVRELIINRAVNLRNISKWHGKTYVFKKYSHVNDHHLNTEIYPIINKMDFLCEVIGHKVDLIGAIKKINTSKMLLDPKTMMDYALPLIEVFTYGNPPEHDIISFKLDGLTFVFNRGKEDGKASSLTYKGENILQVYEIDMGSFLKNCLIEYLIYLN</sequence>
<dbReference type="InterPro" id="IPR027417">
    <property type="entry name" value="P-loop_NTPase"/>
</dbReference>
<dbReference type="Proteomes" id="UP001214530">
    <property type="component" value="Chromosome"/>
</dbReference>
<gene>
    <name evidence="2" type="ORF">P0Y49_14065</name>
</gene>